<dbReference type="KEGG" id="hdh:G5B40_17355"/>
<keyword evidence="4 7" id="KW-1133">Transmembrane helix</keyword>
<keyword evidence="10" id="KW-1185">Reference proteome</keyword>
<evidence type="ECO:0000259" key="8">
    <source>
        <dbReference type="Pfam" id="PF01794"/>
    </source>
</evidence>
<accession>A0A7L5BXF0</accession>
<keyword evidence="7" id="KW-0479">Metal-binding</keyword>
<feature type="transmembrane region" description="Helical" evidence="7">
    <location>
        <begin position="84"/>
        <end position="106"/>
    </location>
</feature>
<evidence type="ECO:0000313" key="10">
    <source>
        <dbReference type="Proteomes" id="UP000503336"/>
    </source>
</evidence>
<organism evidence="9 10">
    <name type="scientific">Pikeienuella piscinae</name>
    <dbReference type="NCBI Taxonomy" id="2748098"/>
    <lineage>
        <taxon>Bacteria</taxon>
        <taxon>Pseudomonadati</taxon>
        <taxon>Pseudomonadota</taxon>
        <taxon>Alphaproteobacteria</taxon>
        <taxon>Rhodobacterales</taxon>
        <taxon>Paracoccaceae</taxon>
        <taxon>Pikeienuella</taxon>
    </lineage>
</organism>
<dbReference type="GO" id="GO:0020037">
    <property type="term" value="F:heme binding"/>
    <property type="evidence" value="ECO:0007669"/>
    <property type="project" value="UniProtKB-UniRule"/>
</dbReference>
<feature type="transmembrane region" description="Helical" evidence="7">
    <location>
        <begin position="21"/>
        <end position="43"/>
    </location>
</feature>
<dbReference type="Pfam" id="PF01794">
    <property type="entry name" value="Ferric_reduct"/>
    <property type="match status" value="1"/>
</dbReference>
<keyword evidence="7" id="KW-0285">Flavoprotein</keyword>
<sequence length="291" mass="31715">MKSADLYPWADRAGRFSPLRAAVFAALVAPGLWIAAGLAMDMLGPEPVKSAEHLTGVWTLRILLIALAVTPLRRRLGWSRLIGVRRMIGVAAFAYVLTHFGFYILYLNGDLMKAASEIVSRLYLAIGFVALLGLAALAATSFDAAIRRMGPNWRRLHMLAYPLTLLGVLHYFLQSKIDVGAPALLFGVFAGLMLHRAFARAAIPPALVVIGVALLSGAAAALGEYLWHAVLTGIPADRVFMANFDFRYDVRPPWLAMAIMAAPLIFLPPWRRAVQRARALRGGSAPAFRSQ</sequence>
<comment type="cofactor">
    <cofactor evidence="7">
        <name>heme b</name>
        <dbReference type="ChEBI" id="CHEBI:60344"/>
    </cofactor>
    <text evidence="7">Binds 1 heme b (iron(II)-protoporphyrin IX) group per subunit.</text>
</comment>
<dbReference type="GO" id="GO:0016679">
    <property type="term" value="F:oxidoreductase activity, acting on diphenols and related substances as donors"/>
    <property type="evidence" value="ECO:0007669"/>
    <property type="project" value="TreeGrafter"/>
</dbReference>
<evidence type="ECO:0000256" key="6">
    <source>
        <dbReference type="ARBA" id="ARBA00023136"/>
    </source>
</evidence>
<dbReference type="GO" id="GO:0009055">
    <property type="term" value="F:electron transfer activity"/>
    <property type="evidence" value="ECO:0007669"/>
    <property type="project" value="UniProtKB-UniRule"/>
</dbReference>
<dbReference type="Proteomes" id="UP000503336">
    <property type="component" value="Chromosome"/>
</dbReference>
<comment type="caution">
    <text evidence="7">Lacks conserved residue(s) required for the propagation of feature annotation.</text>
</comment>
<dbReference type="GO" id="GO:0030091">
    <property type="term" value="P:protein repair"/>
    <property type="evidence" value="ECO:0007669"/>
    <property type="project" value="UniProtKB-UniRule"/>
</dbReference>
<dbReference type="PANTHER" id="PTHR36964:SF1">
    <property type="entry name" value="PROTEIN-METHIONINE-SULFOXIDE REDUCTASE HEME-BINDING SUBUNIT MSRQ"/>
    <property type="match status" value="1"/>
</dbReference>
<feature type="transmembrane region" description="Helical" evidence="7">
    <location>
        <begin position="250"/>
        <end position="270"/>
    </location>
</feature>
<feature type="transmembrane region" description="Helical" evidence="7">
    <location>
        <begin position="206"/>
        <end position="230"/>
    </location>
</feature>
<keyword evidence="5 7" id="KW-0408">Iron</keyword>
<reference evidence="9 10" key="1">
    <citation type="submission" date="2020-02" db="EMBL/GenBank/DDBJ databases">
        <title>complete genome sequence of Rhodobacteraceae bacterium.</title>
        <authorList>
            <person name="Park J."/>
            <person name="Kim Y.-S."/>
            <person name="Kim K.-H."/>
        </authorList>
    </citation>
    <scope>NUCLEOTIDE SEQUENCE [LARGE SCALE GENOMIC DNA]</scope>
    <source>
        <strain evidence="9 10">RR4-56</strain>
    </source>
</reference>
<feature type="transmembrane region" description="Helical" evidence="7">
    <location>
        <begin position="55"/>
        <end position="72"/>
    </location>
</feature>
<dbReference type="HAMAP" id="MF_01207">
    <property type="entry name" value="MsrQ"/>
    <property type="match status" value="1"/>
</dbReference>
<gene>
    <name evidence="7" type="primary">msrQ</name>
    <name evidence="9" type="ORF">G5B40_17355</name>
</gene>
<comment type="function">
    <text evidence="7">Part of the MsrPQ system that repairs oxidized periplasmic proteins containing methionine sulfoxide residues (Met-O), using respiratory chain electrons. Thus protects these proteins from oxidative-stress damage caused by reactive species of oxygen and chlorine generated by the host defense mechanisms. MsrPQ is essential for the maintenance of envelope integrity under bleach stress, rescuing a wide series of structurally unrelated periplasmic proteins from methionine oxidation. MsrQ provides electrons for reduction to the reductase catalytic subunit MsrP, using the quinone pool of the respiratory chain.</text>
</comment>
<keyword evidence="7" id="KW-0349">Heme</keyword>
<comment type="similarity">
    <text evidence="7">Belongs to the MsrQ family.</text>
</comment>
<evidence type="ECO:0000256" key="5">
    <source>
        <dbReference type="ARBA" id="ARBA00023004"/>
    </source>
</evidence>
<evidence type="ECO:0000256" key="4">
    <source>
        <dbReference type="ARBA" id="ARBA00022989"/>
    </source>
</evidence>
<evidence type="ECO:0000256" key="7">
    <source>
        <dbReference type="HAMAP-Rule" id="MF_01207"/>
    </source>
</evidence>
<evidence type="ECO:0000256" key="2">
    <source>
        <dbReference type="ARBA" id="ARBA00022448"/>
    </source>
</evidence>
<keyword evidence="2 7" id="KW-0813">Transport</keyword>
<dbReference type="PANTHER" id="PTHR36964">
    <property type="entry name" value="PROTEIN-METHIONINE-SULFOXIDE REDUCTASE HEME-BINDING SUBUNIT MSRQ"/>
    <property type="match status" value="1"/>
</dbReference>
<feature type="domain" description="Ferric oxidoreductase" evidence="8">
    <location>
        <begin position="56"/>
        <end position="168"/>
    </location>
</feature>
<keyword evidence="3 7" id="KW-0812">Transmembrane</keyword>
<dbReference type="GO" id="GO:0010181">
    <property type="term" value="F:FMN binding"/>
    <property type="evidence" value="ECO:0007669"/>
    <property type="project" value="UniProtKB-UniRule"/>
</dbReference>
<keyword evidence="6 7" id="KW-0472">Membrane</keyword>
<dbReference type="AlphaFoldDB" id="A0A7L5BXF0"/>
<feature type="transmembrane region" description="Helical" evidence="7">
    <location>
        <begin position="118"/>
        <end position="144"/>
    </location>
</feature>
<evidence type="ECO:0000256" key="1">
    <source>
        <dbReference type="ARBA" id="ARBA00004141"/>
    </source>
</evidence>
<keyword evidence="7" id="KW-0249">Electron transport</keyword>
<comment type="subunit">
    <text evidence="7">Heterodimer of a catalytic subunit (MsrP) and a heme-binding subunit (MsrQ).</text>
</comment>
<keyword evidence="7" id="KW-1003">Cell membrane</keyword>
<dbReference type="InterPro" id="IPR013130">
    <property type="entry name" value="Fe3_Rdtase_TM_dom"/>
</dbReference>
<evidence type="ECO:0000313" key="9">
    <source>
        <dbReference type="EMBL" id="QIE57050.1"/>
    </source>
</evidence>
<dbReference type="GO" id="GO:0005886">
    <property type="term" value="C:plasma membrane"/>
    <property type="evidence" value="ECO:0007669"/>
    <property type="project" value="UniProtKB-SubCell"/>
</dbReference>
<feature type="transmembrane region" description="Helical" evidence="7">
    <location>
        <begin position="156"/>
        <end position="173"/>
    </location>
</feature>
<dbReference type="EMBL" id="CP049056">
    <property type="protein sequence ID" value="QIE57050.1"/>
    <property type="molecule type" value="Genomic_DNA"/>
</dbReference>
<dbReference type="InterPro" id="IPR022837">
    <property type="entry name" value="MsrQ-like"/>
</dbReference>
<name>A0A7L5BXF0_9RHOB</name>
<keyword evidence="7" id="KW-0288">FMN</keyword>
<comment type="cofactor">
    <cofactor evidence="7">
        <name>FMN</name>
        <dbReference type="ChEBI" id="CHEBI:58210"/>
    </cofactor>
    <text evidence="7">Binds 1 FMN per subunit.</text>
</comment>
<protein>
    <recommendedName>
        <fullName evidence="7">Protein-methionine-sulfoxide reductase heme-binding subunit MsrQ</fullName>
    </recommendedName>
    <alternativeName>
        <fullName evidence="7">Flavocytochrome MsrQ</fullName>
    </alternativeName>
</protein>
<dbReference type="RefSeq" id="WP_165101266.1">
    <property type="nucleotide sequence ID" value="NZ_CP049056.1"/>
</dbReference>
<comment type="subcellular location">
    <subcellularLocation>
        <location evidence="7">Cell membrane</location>
        <topology evidence="7">Multi-pass membrane protein</topology>
    </subcellularLocation>
    <subcellularLocation>
        <location evidence="1">Membrane</location>
        <topology evidence="1">Multi-pass membrane protein</topology>
    </subcellularLocation>
</comment>
<proteinExistence type="inferred from homology"/>
<evidence type="ECO:0000256" key="3">
    <source>
        <dbReference type="ARBA" id="ARBA00022692"/>
    </source>
</evidence>
<dbReference type="GO" id="GO:0046872">
    <property type="term" value="F:metal ion binding"/>
    <property type="evidence" value="ECO:0007669"/>
    <property type="project" value="UniProtKB-KW"/>
</dbReference>
<feature type="transmembrane region" description="Helical" evidence="7">
    <location>
        <begin position="179"/>
        <end position="199"/>
    </location>
</feature>